<evidence type="ECO:0000256" key="1">
    <source>
        <dbReference type="SAM" id="Phobius"/>
    </source>
</evidence>
<dbReference type="Proteomes" id="UP000188947">
    <property type="component" value="Unassembled WGS sequence"/>
</dbReference>
<evidence type="ECO:0008006" key="4">
    <source>
        <dbReference type="Google" id="ProtNLM"/>
    </source>
</evidence>
<dbReference type="RefSeq" id="WP_077564261.1">
    <property type="nucleotide sequence ID" value="NZ_CP016378.1"/>
</dbReference>
<organism evidence="2 3">
    <name type="scientific">Elizabethkingia meningoseptica</name>
    <name type="common">Chryseobacterium meningosepticum</name>
    <dbReference type="NCBI Taxonomy" id="238"/>
    <lineage>
        <taxon>Bacteria</taxon>
        <taxon>Pseudomonadati</taxon>
        <taxon>Bacteroidota</taxon>
        <taxon>Flavobacteriia</taxon>
        <taxon>Flavobacteriales</taxon>
        <taxon>Weeksellaceae</taxon>
        <taxon>Elizabethkingia</taxon>
    </lineage>
</organism>
<evidence type="ECO:0000313" key="3">
    <source>
        <dbReference type="Proteomes" id="UP000188947"/>
    </source>
</evidence>
<keyword evidence="1" id="KW-0812">Transmembrane</keyword>
<keyword evidence="3" id="KW-1185">Reference proteome</keyword>
<accession>A0A1T3FCU3</accession>
<comment type="caution">
    <text evidence="2">The sequence shown here is derived from an EMBL/GenBank/DDBJ whole genome shotgun (WGS) entry which is preliminary data.</text>
</comment>
<dbReference type="AlphaFoldDB" id="A0A1T3FCU3"/>
<protein>
    <recommendedName>
        <fullName evidence="4">Fibrobacter succinogenes major paralogous domain-containing protein</fullName>
    </recommendedName>
</protein>
<dbReference type="OrthoDB" id="698753at2"/>
<keyword evidence="1" id="KW-0472">Membrane</keyword>
<gene>
    <name evidence="2" type="ORF">BMF97_02920</name>
</gene>
<reference evidence="2 3" key="1">
    <citation type="submission" date="2016-11" db="EMBL/GenBank/DDBJ databases">
        <title>Genome sequence and comparative genomic analysis of clinical strain Elizabethkingia meningoseptica 61421 PRCM.</title>
        <authorList>
            <person name="Wang M."/>
            <person name="Hu S."/>
            <person name="Cao L."/>
            <person name="Jiang T."/>
            <person name="Zhou Y."/>
            <person name="Ming D."/>
        </authorList>
    </citation>
    <scope>NUCLEOTIDE SEQUENCE [LARGE SCALE GENOMIC DNA]</scope>
    <source>
        <strain evidence="2 3">61421 PRCM</strain>
    </source>
</reference>
<dbReference type="eggNOG" id="ENOG5033SPM">
    <property type="taxonomic scope" value="Bacteria"/>
</dbReference>
<dbReference type="EMBL" id="MPOG01000003">
    <property type="protein sequence ID" value="OOH97588.1"/>
    <property type="molecule type" value="Genomic_DNA"/>
</dbReference>
<sequence length="542" mass="59738">MRKKITISKIYYLVINGILLFCFIACSPRGEEIVNERQEAVIKFNVTGIEDEAVERRAAALGVPETTRGIVFEENRVVPLGGYEVYTIAEFENSSGGAKASKNRSDTRAVVSPMENGIRYRLIIRNQDTNAIVKNIETFAGSQEEIKIDAGKKYNWYAFSVNNKNVVVDIDRNGFTTDKEIASKDILYAQGNVTVEYGNNSLNIVFVRKRVRMEVNLDVAALSGATITNATVELGVGTENQSDFSSSIIRTGALNVYTGAYGEVKVLNTAVNFNQMTGTGSVKKATFYTIAADRFSGIINPNTLRVRLSNLKISTEASVLPVKTIPVSNDLISVYDSYGSSYRITTNVLKSDAVEINGVKWAETNLTYSNGEYKFRANNDYVAGNVNDYWAVKFDVPGSISSFGDPCSKVKPEGRWRTPGTFHFGKLAEITSVEVVKAGFRGREWTATNGKKLYLGMHGYKENVLNASITGVLSGGVLHGKYVTDGAVGVHNPNGPDYERDFNLEFNARSGGWQSEFSTGYILRQGWGDRFRGLTVRCVRSQ</sequence>
<keyword evidence="1" id="KW-1133">Transmembrane helix</keyword>
<evidence type="ECO:0000313" key="2">
    <source>
        <dbReference type="EMBL" id="OOH97588.1"/>
    </source>
</evidence>
<feature type="transmembrane region" description="Helical" evidence="1">
    <location>
        <begin position="12"/>
        <end position="30"/>
    </location>
</feature>
<proteinExistence type="predicted"/>
<name>A0A1T3FCU3_ELIME</name>